<dbReference type="PANTHER" id="PTHR43798">
    <property type="entry name" value="MONOACYLGLYCEROL LIPASE"/>
    <property type="match status" value="1"/>
</dbReference>
<dbReference type="InterPro" id="IPR000073">
    <property type="entry name" value="AB_hydrolase_1"/>
</dbReference>
<evidence type="ECO:0000313" key="4">
    <source>
        <dbReference type="EMBL" id="MDQ0233223.1"/>
    </source>
</evidence>
<accession>A0ABT9ZNY1</accession>
<proteinExistence type="inferred from homology"/>
<dbReference type="Pfam" id="PF00561">
    <property type="entry name" value="Abhydrolase_1"/>
    <property type="match status" value="1"/>
</dbReference>
<dbReference type="InterPro" id="IPR002410">
    <property type="entry name" value="Peptidase_S33"/>
</dbReference>
<dbReference type="SUPFAM" id="SSF53474">
    <property type="entry name" value="alpha/beta-Hydrolases"/>
    <property type="match status" value="1"/>
</dbReference>
<evidence type="ECO:0000256" key="2">
    <source>
        <dbReference type="ARBA" id="ARBA00022801"/>
    </source>
</evidence>
<sequence>MEKVTLGNVEQWYIARGSSIENPILLFFHGGPGSPQTGAQHKYNRELENHFLVVNWDQRGCGKSYNKDVDPQTMNVQQLLSDAYELVQHLLERFNQKKVYIMGHSMGALIGVLFAEKYPEVISAYVGINQPINRPLEEEISYKFTFDYATKVNDKKAIVELEQIGAPNNGSYKSIDGLVKQRTYLTKIGGVTYKKNAMFINMHYLLSSHFNMRDRLNFFKGFSFTSQHLWEELCSYNIAESLYELDVPVYFVMGRHDKIVHDLVETFYQKVKAPRKNILILENSGHMACFEEPDVFNSFMINKVLKENEAV</sequence>
<gene>
    <name evidence="4" type="ORF">J2S19_004565</name>
</gene>
<evidence type="ECO:0000313" key="5">
    <source>
        <dbReference type="Proteomes" id="UP001234495"/>
    </source>
</evidence>
<dbReference type="RefSeq" id="WP_307346273.1">
    <property type="nucleotide sequence ID" value="NZ_JAUSUD010000033.1"/>
</dbReference>
<dbReference type="InterPro" id="IPR029058">
    <property type="entry name" value="AB_hydrolase_fold"/>
</dbReference>
<feature type="domain" description="AB hydrolase-1" evidence="3">
    <location>
        <begin position="23"/>
        <end position="293"/>
    </location>
</feature>
<dbReference type="EMBL" id="JAUSUD010000033">
    <property type="protein sequence ID" value="MDQ0233223.1"/>
    <property type="molecule type" value="Genomic_DNA"/>
</dbReference>
<organism evidence="4 5">
    <name type="scientific">Metabacillus malikii</name>
    <dbReference type="NCBI Taxonomy" id="1504265"/>
    <lineage>
        <taxon>Bacteria</taxon>
        <taxon>Bacillati</taxon>
        <taxon>Bacillota</taxon>
        <taxon>Bacilli</taxon>
        <taxon>Bacillales</taxon>
        <taxon>Bacillaceae</taxon>
        <taxon>Metabacillus</taxon>
    </lineage>
</organism>
<dbReference type="Proteomes" id="UP001234495">
    <property type="component" value="Unassembled WGS sequence"/>
</dbReference>
<keyword evidence="5" id="KW-1185">Reference proteome</keyword>
<name>A0ABT9ZNY1_9BACI</name>
<comment type="similarity">
    <text evidence="1">Belongs to the peptidase S33 family.</text>
</comment>
<keyword evidence="2" id="KW-0378">Hydrolase</keyword>
<dbReference type="Gene3D" id="3.40.50.1820">
    <property type="entry name" value="alpha/beta hydrolase"/>
    <property type="match status" value="1"/>
</dbReference>
<comment type="caution">
    <text evidence="4">The sequence shown here is derived from an EMBL/GenBank/DDBJ whole genome shotgun (WGS) entry which is preliminary data.</text>
</comment>
<dbReference type="PRINTS" id="PR00793">
    <property type="entry name" value="PROAMNOPTASE"/>
</dbReference>
<protein>
    <submittedName>
        <fullName evidence="4">Pimeloyl-ACP methyl ester carboxylesterase</fullName>
    </submittedName>
</protein>
<evidence type="ECO:0000259" key="3">
    <source>
        <dbReference type="Pfam" id="PF00561"/>
    </source>
</evidence>
<evidence type="ECO:0000256" key="1">
    <source>
        <dbReference type="ARBA" id="ARBA00010088"/>
    </source>
</evidence>
<reference evidence="4 5" key="1">
    <citation type="submission" date="2023-07" db="EMBL/GenBank/DDBJ databases">
        <title>Genomic Encyclopedia of Type Strains, Phase IV (KMG-IV): sequencing the most valuable type-strain genomes for metagenomic binning, comparative biology and taxonomic classification.</title>
        <authorList>
            <person name="Goeker M."/>
        </authorList>
    </citation>
    <scope>NUCLEOTIDE SEQUENCE [LARGE SCALE GENOMIC DNA]</scope>
    <source>
        <strain evidence="4 5">DSM 29005</strain>
    </source>
</reference>
<dbReference type="InterPro" id="IPR050266">
    <property type="entry name" value="AB_hydrolase_sf"/>
</dbReference>
<dbReference type="PANTHER" id="PTHR43798:SF33">
    <property type="entry name" value="HYDROLASE, PUTATIVE (AFU_ORTHOLOGUE AFUA_2G14860)-RELATED"/>
    <property type="match status" value="1"/>
</dbReference>